<organism evidence="7 8">
    <name type="scientific">Paraburkholderia edwinii</name>
    <dbReference type="NCBI Taxonomy" id="2861782"/>
    <lineage>
        <taxon>Bacteria</taxon>
        <taxon>Pseudomonadati</taxon>
        <taxon>Pseudomonadota</taxon>
        <taxon>Betaproteobacteria</taxon>
        <taxon>Burkholderiales</taxon>
        <taxon>Burkholderiaceae</taxon>
        <taxon>Paraburkholderia</taxon>
    </lineage>
</organism>
<gene>
    <name evidence="7" type="ORF">KZJ38_24570</name>
</gene>
<dbReference type="Gene3D" id="3.30.565.10">
    <property type="entry name" value="Histidine kinase-like ATPase, C-terminal domain"/>
    <property type="match status" value="1"/>
</dbReference>
<dbReference type="Gene3D" id="3.40.50.300">
    <property type="entry name" value="P-loop containing nucleotide triphosphate hydrolases"/>
    <property type="match status" value="1"/>
</dbReference>
<dbReference type="InterPro" id="IPR003594">
    <property type="entry name" value="HATPase_dom"/>
</dbReference>
<dbReference type="SMART" id="SM00387">
    <property type="entry name" value="HATPase_c"/>
    <property type="match status" value="1"/>
</dbReference>
<evidence type="ECO:0000313" key="8">
    <source>
        <dbReference type="Proteomes" id="UP000826462"/>
    </source>
</evidence>
<dbReference type="SUPFAM" id="SSF56112">
    <property type="entry name" value="Protein kinase-like (PK-like)"/>
    <property type="match status" value="1"/>
</dbReference>
<evidence type="ECO:0000313" key="7">
    <source>
        <dbReference type="EMBL" id="QYD72865.1"/>
    </source>
</evidence>
<feature type="domain" description="Protein kinase" evidence="5">
    <location>
        <begin position="1"/>
        <end position="286"/>
    </location>
</feature>
<dbReference type="InterPro" id="IPR041664">
    <property type="entry name" value="AAA_16"/>
</dbReference>
<dbReference type="PANTHER" id="PTHR43642">
    <property type="entry name" value="HYBRID SIGNAL TRANSDUCTION HISTIDINE KINASE G"/>
    <property type="match status" value="1"/>
</dbReference>
<dbReference type="InterPro" id="IPR004358">
    <property type="entry name" value="Sig_transdc_His_kin-like_C"/>
</dbReference>
<dbReference type="PANTHER" id="PTHR43642:SF1">
    <property type="entry name" value="HYBRID SIGNAL TRANSDUCTION HISTIDINE KINASE G"/>
    <property type="match status" value="1"/>
</dbReference>
<reference evidence="7 8" key="1">
    <citation type="submission" date="2021-07" db="EMBL/GenBank/DDBJ databases">
        <title>Paraburkholderia edwinii protects Aspergillus sp. from phenazines by acting as a toxin sponge.</title>
        <authorList>
            <person name="Dahlstrom K.M."/>
            <person name="Newman D.K."/>
        </authorList>
    </citation>
    <scope>NUCLEOTIDE SEQUENCE [LARGE SCALE GENOMIC DNA]</scope>
    <source>
        <strain evidence="7 8">Pe01</strain>
    </source>
</reference>
<dbReference type="Pfam" id="PF02518">
    <property type="entry name" value="HATPase_c"/>
    <property type="match status" value="1"/>
</dbReference>
<dbReference type="SUPFAM" id="SSF55781">
    <property type="entry name" value="GAF domain-like"/>
    <property type="match status" value="1"/>
</dbReference>
<dbReference type="InterPro" id="IPR027417">
    <property type="entry name" value="P-loop_NTPase"/>
</dbReference>
<feature type="domain" description="Histidine kinase" evidence="6">
    <location>
        <begin position="1515"/>
        <end position="1731"/>
    </location>
</feature>
<dbReference type="SUPFAM" id="SSF52540">
    <property type="entry name" value="P-loop containing nucleoside triphosphate hydrolases"/>
    <property type="match status" value="1"/>
</dbReference>
<sequence>MKNHSHVLSSVHGGDQLLAQDTAVCAPPHCPSYSSSSVLKGGDHLLIRYVDDQTGARLIRVCPEDDTDCMQRLQAAYSLRNQLDRRWAVVPVALSRYAGRTALVSIDPGGVLLANHLQGTFDFESFMTLADALTTALCASHTAGMIHGNLRPGNILVDFDTCQSWLMGFADGDELSGYHEDEGADLSLIYRAPEQRGCLELDRDIDARTDIYALGCIFHELLTGSAPPLAGAVATMHSDAAAHAVSASWHVAGIPSQVAAIVTKMLATLPENRYQSVASLAADLSLCRTFWRERQSIPSFPLDLRNIGHKFKSPAKAYGRVHELNVLTASLERVAATGKAEFALLTGYSGTGKSSLVANFIAGLAAKPHDYAAGKCDPLKSTVPYSAVAQAFQALLRPILGAEDAPFHSMRARLTEALGVNAGVLAALVPSAALILGDVPPVPKLKPRLERIRFLRLTAQLLNAFATAQKPLILFFDDLQWADAGTLAVIRHLITEPSVRHVLIVAAYRDIGKQSSSTLQWLDDDAIRHQMVVVPAQPLRTTDLAELISDTLACTLPEALPLAKHVESRTGGEPFFAIRLLASLADEGAISFDYRDCKWTWNLRGVAQIAHPDNIADFMRLRIASLSAQTQGTLHYLACLESSSLDILNVAMHGELSETLSALIDAQKQDLVVQQANNWRFWHDRVREAVYTSIPAAERQAFHFAIGRTLAACATIDLQGDQLFVVVNQINRGLQFVKSVAERQSFGRLNLAAGRRARDAAEHVSALGYFAAAARLLSGTRESADRYAAEFHLSECEFLTGAGSFALKRLQRLSRNFLDLRLRTSVTRLLVTILTARDQTHDALDVALNYLRQAGEQLPAKPSADDVDDEFKRVVNLMNGRKPHDLLAMPLMRNMQLRSIMEVYVGLLPVAIFHDRDLRDLVLLRMTALSLEHGHCDASTHAYAGVVRALGARYGDYEMGIQFGELAMKLIDNKDLGSMKVRAQLAVGACVLPWSQPVKRAETLVREAMHTASVIGDLNYEIYSRRNLVSILIFSATPIREAMAQADAGLDIARKYGIDLMADSFTAQIWMLRQLCGLPIDEASLLTAGYDPRAIDRIAINTALPKSIAAFAHWTRQMQLALTFGDFEAALTAEREAAKHAWTSDSLVERVDHCCYGALAHAEALLARSFEIIPEHVVALYDRHNTLAVWARYCPENFRCRLALVEAQIACVEGRCADAEQRFEEAIKDARQHGFFQIEAMAAEAAARHYARRALHIVARSYLCHARQAYVSLGATAKVHAIDSVDTEEPVASTPRERRAADRSVCHGRNGHQAGSAAPPSGEMILSKLAGTIVTSSVEFAGAQRGILALYKGASLQIAARAHITRNGVALSMCPAELTSRDVPMTILKEVARTRSHIALDDVSESDAFASDPYIESNRPRSIACMPIIQQSRLTGMLYLENCLAAGVFTSRKIDVLVALATQAAAALENARIYARVTEESRPRDSAGDASPPHESQTEQARVKPLATTRELVASVVHEVAQPFATVGTAAIAALNWLSAPQPDIDQARYMVEQVVEQSSRGRSIVHSLRALVGNAAPSFELFDINESISQTLLQVRGRIREAHIELDTQSLNRNLPVYGDRTQLQQVVLNLLLNAMDAMESVTGRKRILTINTSEPSTEDVLVAVEDTGPGIAPSVAGRLFSPFVTTKKEGLGMGLVICNMIIEAHGGVLTVEPGPESGSVFRFSLPKASA</sequence>
<dbReference type="PRINTS" id="PR00344">
    <property type="entry name" value="BCTRLSENSOR"/>
</dbReference>
<dbReference type="SMART" id="SM00220">
    <property type="entry name" value="S_TKc"/>
    <property type="match status" value="1"/>
</dbReference>
<proteinExistence type="predicted"/>
<evidence type="ECO:0000256" key="1">
    <source>
        <dbReference type="ARBA" id="ARBA00000085"/>
    </source>
</evidence>
<dbReference type="InterPro" id="IPR011009">
    <property type="entry name" value="Kinase-like_dom_sf"/>
</dbReference>
<dbReference type="InterPro" id="IPR003018">
    <property type="entry name" value="GAF"/>
</dbReference>
<dbReference type="Gene3D" id="1.10.510.10">
    <property type="entry name" value="Transferase(Phosphotransferase) domain 1"/>
    <property type="match status" value="1"/>
</dbReference>
<dbReference type="InterPro" id="IPR005467">
    <property type="entry name" value="His_kinase_dom"/>
</dbReference>
<evidence type="ECO:0000256" key="4">
    <source>
        <dbReference type="SAM" id="MobiDB-lite"/>
    </source>
</evidence>
<dbReference type="Pfam" id="PF00069">
    <property type="entry name" value="Pkinase"/>
    <property type="match status" value="1"/>
</dbReference>
<dbReference type="EMBL" id="CP080096">
    <property type="protein sequence ID" value="QYD72865.1"/>
    <property type="molecule type" value="Genomic_DNA"/>
</dbReference>
<dbReference type="Gene3D" id="3.30.450.40">
    <property type="match status" value="1"/>
</dbReference>
<feature type="region of interest" description="Disordered" evidence="4">
    <location>
        <begin position="1288"/>
        <end position="1320"/>
    </location>
</feature>
<dbReference type="SMART" id="SM00065">
    <property type="entry name" value="GAF"/>
    <property type="match status" value="1"/>
</dbReference>
<dbReference type="InterPro" id="IPR053159">
    <property type="entry name" value="Hybrid_Histidine_Kinase"/>
</dbReference>
<dbReference type="PROSITE" id="PS50109">
    <property type="entry name" value="HIS_KIN"/>
    <property type="match status" value="1"/>
</dbReference>
<dbReference type="SUPFAM" id="SSF55874">
    <property type="entry name" value="ATPase domain of HSP90 chaperone/DNA topoisomerase II/histidine kinase"/>
    <property type="match status" value="1"/>
</dbReference>
<evidence type="ECO:0000259" key="6">
    <source>
        <dbReference type="PROSITE" id="PS50109"/>
    </source>
</evidence>
<keyword evidence="3" id="KW-0175">Coiled coil</keyword>
<name>A0ABX8V197_9BURK</name>
<dbReference type="RefSeq" id="WP_219802306.1">
    <property type="nucleotide sequence ID" value="NZ_CP080096.1"/>
</dbReference>
<dbReference type="EC" id="2.7.13.3" evidence="2"/>
<dbReference type="InterPro" id="IPR036890">
    <property type="entry name" value="HATPase_C_sf"/>
</dbReference>
<dbReference type="Pfam" id="PF13191">
    <property type="entry name" value="AAA_16"/>
    <property type="match status" value="1"/>
</dbReference>
<dbReference type="InterPro" id="IPR029016">
    <property type="entry name" value="GAF-like_dom_sf"/>
</dbReference>
<comment type="catalytic activity">
    <reaction evidence="1">
        <text>ATP + protein L-histidine = ADP + protein N-phospho-L-histidine.</text>
        <dbReference type="EC" id="2.7.13.3"/>
    </reaction>
</comment>
<keyword evidence="8" id="KW-1185">Reference proteome</keyword>
<protein>
    <recommendedName>
        <fullName evidence="2">histidine kinase</fullName>
        <ecNumber evidence="2">2.7.13.3</ecNumber>
    </recommendedName>
</protein>
<evidence type="ECO:0000256" key="3">
    <source>
        <dbReference type="SAM" id="Coils"/>
    </source>
</evidence>
<feature type="compositionally biased region" description="Basic and acidic residues" evidence="4">
    <location>
        <begin position="1295"/>
        <end position="1305"/>
    </location>
</feature>
<accession>A0ABX8V197</accession>
<dbReference type="Proteomes" id="UP000826462">
    <property type="component" value="Chromosome 2"/>
</dbReference>
<feature type="coiled-coil region" evidence="3">
    <location>
        <begin position="1202"/>
        <end position="1229"/>
    </location>
</feature>
<dbReference type="Pfam" id="PF01590">
    <property type="entry name" value="GAF"/>
    <property type="match status" value="1"/>
</dbReference>
<dbReference type="PROSITE" id="PS50011">
    <property type="entry name" value="PROTEIN_KINASE_DOM"/>
    <property type="match status" value="1"/>
</dbReference>
<feature type="region of interest" description="Disordered" evidence="4">
    <location>
        <begin position="1479"/>
        <end position="1504"/>
    </location>
</feature>
<evidence type="ECO:0000259" key="5">
    <source>
        <dbReference type="PROSITE" id="PS50011"/>
    </source>
</evidence>
<dbReference type="Gene3D" id="1.10.287.130">
    <property type="match status" value="1"/>
</dbReference>
<evidence type="ECO:0000256" key="2">
    <source>
        <dbReference type="ARBA" id="ARBA00012438"/>
    </source>
</evidence>
<dbReference type="InterPro" id="IPR000719">
    <property type="entry name" value="Prot_kinase_dom"/>
</dbReference>